<dbReference type="PANTHER" id="PTHR30303">
    <property type="entry name" value="HYDROGENASE ISOENZYMES FORMATION PROTEIN HYPE"/>
    <property type="match status" value="1"/>
</dbReference>
<evidence type="ECO:0000313" key="5">
    <source>
        <dbReference type="Proteomes" id="UP000192731"/>
    </source>
</evidence>
<dbReference type="InterPro" id="IPR036676">
    <property type="entry name" value="PurM-like_C_sf"/>
</dbReference>
<dbReference type="InterPro" id="IPR036921">
    <property type="entry name" value="PurM-like_N_sf"/>
</dbReference>
<dbReference type="InterPro" id="IPR010918">
    <property type="entry name" value="PurM-like_C_dom"/>
</dbReference>
<dbReference type="PIRSF" id="PIRSF005644">
    <property type="entry name" value="Hdrgns_mtr_HypE"/>
    <property type="match status" value="1"/>
</dbReference>
<comment type="similarity">
    <text evidence="1">Belongs to the HypE family.</text>
</comment>
<evidence type="ECO:0000313" key="4">
    <source>
        <dbReference type="EMBL" id="SMB92731.1"/>
    </source>
</evidence>
<dbReference type="PANTHER" id="PTHR30303:SF0">
    <property type="entry name" value="CARBAMOYL DEHYDRATASE HYPE"/>
    <property type="match status" value="1"/>
</dbReference>
<feature type="domain" description="PurM-like N-terminal" evidence="2">
    <location>
        <begin position="39"/>
        <end position="150"/>
    </location>
</feature>
<organism evidence="4 5">
    <name type="scientific">Desulfonispora thiosulfatigenes DSM 11270</name>
    <dbReference type="NCBI Taxonomy" id="656914"/>
    <lineage>
        <taxon>Bacteria</taxon>
        <taxon>Bacillati</taxon>
        <taxon>Bacillota</taxon>
        <taxon>Clostridia</taxon>
        <taxon>Eubacteriales</taxon>
        <taxon>Peptococcaceae</taxon>
        <taxon>Desulfonispora</taxon>
    </lineage>
</organism>
<dbReference type="EMBL" id="FWWT01000021">
    <property type="protein sequence ID" value="SMB92731.1"/>
    <property type="molecule type" value="Genomic_DNA"/>
</dbReference>
<keyword evidence="5" id="KW-1185">Reference proteome</keyword>
<dbReference type="NCBIfam" id="TIGR02124">
    <property type="entry name" value="hypE"/>
    <property type="match status" value="1"/>
</dbReference>
<evidence type="ECO:0000259" key="3">
    <source>
        <dbReference type="Pfam" id="PF02769"/>
    </source>
</evidence>
<dbReference type="SUPFAM" id="SSF56042">
    <property type="entry name" value="PurM C-terminal domain-like"/>
    <property type="match status" value="1"/>
</dbReference>
<dbReference type="Gene3D" id="3.30.1330.10">
    <property type="entry name" value="PurM-like, N-terminal domain"/>
    <property type="match status" value="1"/>
</dbReference>
<name>A0A1W1VI54_DESTI</name>
<dbReference type="SUPFAM" id="SSF55326">
    <property type="entry name" value="PurM N-terminal domain-like"/>
    <property type="match status" value="1"/>
</dbReference>
<dbReference type="Proteomes" id="UP000192731">
    <property type="component" value="Unassembled WGS sequence"/>
</dbReference>
<dbReference type="STRING" id="656914.SAMN00017405_2090"/>
<reference evidence="4 5" key="1">
    <citation type="submission" date="2017-04" db="EMBL/GenBank/DDBJ databases">
        <authorList>
            <person name="Afonso C.L."/>
            <person name="Miller P.J."/>
            <person name="Scott M.A."/>
            <person name="Spackman E."/>
            <person name="Goraichik I."/>
            <person name="Dimitrov K.M."/>
            <person name="Suarez D.L."/>
            <person name="Swayne D.E."/>
        </authorList>
    </citation>
    <scope>NUCLEOTIDE SEQUENCE [LARGE SCALE GENOMIC DNA]</scope>
    <source>
        <strain evidence="4 5">DSM 11270</strain>
    </source>
</reference>
<gene>
    <name evidence="4" type="ORF">SAMN00017405_2090</name>
</gene>
<dbReference type="Pfam" id="PF00586">
    <property type="entry name" value="AIRS"/>
    <property type="match status" value="1"/>
</dbReference>
<feature type="domain" description="PurM-like C-terminal" evidence="3">
    <location>
        <begin position="163"/>
        <end position="312"/>
    </location>
</feature>
<evidence type="ECO:0000259" key="2">
    <source>
        <dbReference type="Pfam" id="PF00586"/>
    </source>
</evidence>
<sequence length="336" mass="36057">MMYDKILLNHGAGGLKTQRLIRQIFQKHIGNAYLQQELDAAVIKFSSHKMAVSTDSFVVHPIFFPGGNIGKMAVCGTVNDLAVMGAKPLYLTLGLIIEEGLPITILEQIIASIGETAREAGVLIVAGDTKVVEHGACDKIYINTTGIGAVPLNVDLRPQKISPGDKIIVSGSIGNHGMAILAAREGLDFSPPLESDCANLNYLTESVLAASVNVKCMRDPTRGGVATTLNELAYQANLGMKLWEEQLPIDSQVKGTSSMLGLDPLYLANEGKVLIIVSSKDAEKVLKEVQKSEIGKKASIIGEVTESHPTKLVMETELGTLRMLNMLEGDPLPRIC</sequence>
<dbReference type="InterPro" id="IPR016188">
    <property type="entry name" value="PurM-like_N"/>
</dbReference>
<dbReference type="CDD" id="cd02197">
    <property type="entry name" value="HypE"/>
    <property type="match status" value="1"/>
</dbReference>
<proteinExistence type="inferred from homology"/>
<dbReference type="AlphaFoldDB" id="A0A1W1VI54"/>
<dbReference type="Gene3D" id="3.90.650.10">
    <property type="entry name" value="PurM-like C-terminal domain"/>
    <property type="match status" value="1"/>
</dbReference>
<evidence type="ECO:0000256" key="1">
    <source>
        <dbReference type="ARBA" id="ARBA00006243"/>
    </source>
</evidence>
<protein>
    <submittedName>
        <fullName evidence="4">Hydrogenase expression/formation protein HypE</fullName>
    </submittedName>
</protein>
<dbReference type="Pfam" id="PF02769">
    <property type="entry name" value="AIRS_C"/>
    <property type="match status" value="1"/>
</dbReference>
<dbReference type="InterPro" id="IPR011854">
    <property type="entry name" value="HypE"/>
</dbReference>
<dbReference type="GO" id="GO:0051604">
    <property type="term" value="P:protein maturation"/>
    <property type="evidence" value="ECO:0007669"/>
    <property type="project" value="TreeGrafter"/>
</dbReference>
<accession>A0A1W1VI54</accession>